<protein>
    <submittedName>
        <fullName evidence="3">SRPBCC family protein</fullName>
    </submittedName>
</protein>
<dbReference type="InterPro" id="IPR023393">
    <property type="entry name" value="START-like_dom_sf"/>
</dbReference>
<dbReference type="InterPro" id="IPR013538">
    <property type="entry name" value="ASHA1/2-like_C"/>
</dbReference>
<name>A0A9X3LD74_9BACL</name>
<gene>
    <name evidence="3" type="ORF">M9R32_01380</name>
</gene>
<dbReference type="CDD" id="cd08893">
    <property type="entry name" value="SRPBCC_CalC_Aha1-like_GntR-HTH"/>
    <property type="match status" value="1"/>
</dbReference>
<proteinExistence type="inferred from homology"/>
<comment type="similarity">
    <text evidence="1">Belongs to the AHA1 family.</text>
</comment>
<dbReference type="RefSeq" id="WP_269924943.1">
    <property type="nucleotide sequence ID" value="NZ_JAMKBJ010000001.1"/>
</dbReference>
<evidence type="ECO:0000313" key="3">
    <source>
        <dbReference type="EMBL" id="MCZ8535838.1"/>
    </source>
</evidence>
<dbReference type="SUPFAM" id="SSF55961">
    <property type="entry name" value="Bet v1-like"/>
    <property type="match status" value="1"/>
</dbReference>
<dbReference type="AlphaFoldDB" id="A0A9X3LD74"/>
<feature type="domain" description="Activator of Hsp90 ATPase homologue 1/2-like C-terminal" evidence="2">
    <location>
        <begin position="14"/>
        <end position="141"/>
    </location>
</feature>
<dbReference type="Gene3D" id="3.30.530.20">
    <property type="match status" value="1"/>
</dbReference>
<dbReference type="Pfam" id="PF08327">
    <property type="entry name" value="AHSA1"/>
    <property type="match status" value="1"/>
</dbReference>
<evidence type="ECO:0000256" key="1">
    <source>
        <dbReference type="ARBA" id="ARBA00006817"/>
    </source>
</evidence>
<dbReference type="Proteomes" id="UP001152173">
    <property type="component" value="Unassembled WGS sequence"/>
</dbReference>
<sequence length="151" mass="17405">MSNQKFVYTTYIRTNPDRLWQALTTSEDTELYFFNSKVQSTWQVGENITFFRDSKLDVTGDLLELEQCKKLSYTWTSPEDPTLRNEPTVVTFLIKELEETVKLTLIHSNLVESDIVDDSDTFWGLNNGWPAILSNLKSYLESGNTLKAIHA</sequence>
<evidence type="ECO:0000259" key="2">
    <source>
        <dbReference type="Pfam" id="PF08327"/>
    </source>
</evidence>
<accession>A0A9X3LD74</accession>
<organism evidence="3 4">
    <name type="scientific">Paenisporosarcina quisquiliarum</name>
    <dbReference type="NCBI Taxonomy" id="365346"/>
    <lineage>
        <taxon>Bacteria</taxon>
        <taxon>Bacillati</taxon>
        <taxon>Bacillota</taxon>
        <taxon>Bacilli</taxon>
        <taxon>Bacillales</taxon>
        <taxon>Caryophanaceae</taxon>
        <taxon>Paenisporosarcina</taxon>
    </lineage>
</organism>
<dbReference type="EMBL" id="JAMKBJ010000001">
    <property type="protein sequence ID" value="MCZ8535838.1"/>
    <property type="molecule type" value="Genomic_DNA"/>
</dbReference>
<comment type="caution">
    <text evidence="3">The sequence shown here is derived from an EMBL/GenBank/DDBJ whole genome shotgun (WGS) entry which is preliminary data.</text>
</comment>
<evidence type="ECO:0000313" key="4">
    <source>
        <dbReference type="Proteomes" id="UP001152173"/>
    </source>
</evidence>
<reference evidence="3" key="1">
    <citation type="submission" date="2022-05" db="EMBL/GenBank/DDBJ databases">
        <authorList>
            <person name="Colautti A."/>
            <person name="Iacumin L."/>
        </authorList>
    </citation>
    <scope>NUCLEOTIDE SEQUENCE</scope>
    <source>
        <strain evidence="3">SK 55</strain>
    </source>
</reference>
<keyword evidence="4" id="KW-1185">Reference proteome</keyword>